<reference evidence="1" key="1">
    <citation type="submission" date="2020-07" db="EMBL/GenBank/DDBJ databases">
        <title>Multicomponent nature underlies the extraordinary mechanical properties of spider dragline silk.</title>
        <authorList>
            <person name="Kono N."/>
            <person name="Nakamura H."/>
            <person name="Mori M."/>
            <person name="Yoshida Y."/>
            <person name="Ohtoshi R."/>
            <person name="Malay A.D."/>
            <person name="Moran D.A.P."/>
            <person name="Tomita M."/>
            <person name="Numata K."/>
            <person name="Arakawa K."/>
        </authorList>
    </citation>
    <scope>NUCLEOTIDE SEQUENCE</scope>
</reference>
<comment type="caution">
    <text evidence="1">The sequence shown here is derived from an EMBL/GenBank/DDBJ whole genome shotgun (WGS) entry which is preliminary data.</text>
</comment>
<name>A0A8X6F4M3_TRICU</name>
<dbReference type="EMBL" id="BMAO01030673">
    <property type="protein sequence ID" value="GFQ69536.1"/>
    <property type="molecule type" value="Genomic_DNA"/>
</dbReference>
<sequence>MVDNYEEPENDEKEEFYPNKTYACKMLNLDKYAVNHVGDQIYNPLSKQYATYLVEEDGVTHKVQFVPKCK</sequence>
<dbReference type="Proteomes" id="UP000887116">
    <property type="component" value="Unassembled WGS sequence"/>
</dbReference>
<protein>
    <submittedName>
        <fullName evidence="1">Uncharacterized protein</fullName>
    </submittedName>
</protein>
<organism evidence="1 2">
    <name type="scientific">Trichonephila clavata</name>
    <name type="common">Joro spider</name>
    <name type="synonym">Nephila clavata</name>
    <dbReference type="NCBI Taxonomy" id="2740835"/>
    <lineage>
        <taxon>Eukaryota</taxon>
        <taxon>Metazoa</taxon>
        <taxon>Ecdysozoa</taxon>
        <taxon>Arthropoda</taxon>
        <taxon>Chelicerata</taxon>
        <taxon>Arachnida</taxon>
        <taxon>Araneae</taxon>
        <taxon>Araneomorphae</taxon>
        <taxon>Entelegynae</taxon>
        <taxon>Araneoidea</taxon>
        <taxon>Nephilidae</taxon>
        <taxon>Trichonephila</taxon>
    </lineage>
</organism>
<evidence type="ECO:0000313" key="2">
    <source>
        <dbReference type="Proteomes" id="UP000887116"/>
    </source>
</evidence>
<evidence type="ECO:0000313" key="1">
    <source>
        <dbReference type="EMBL" id="GFQ69536.1"/>
    </source>
</evidence>
<keyword evidence="2" id="KW-1185">Reference proteome</keyword>
<accession>A0A8X6F4M3</accession>
<dbReference type="AlphaFoldDB" id="A0A8X6F4M3"/>
<gene>
    <name evidence="1" type="ORF">TNCT_33951</name>
</gene>
<proteinExistence type="predicted"/>